<gene>
    <name evidence="3" type="ORF">D7193_24755</name>
</gene>
<dbReference type="AlphaFoldDB" id="A0A3A9ZY65"/>
<dbReference type="PANTHER" id="PTHR36933">
    <property type="entry name" value="SLL0788 PROTEIN"/>
    <property type="match status" value="1"/>
</dbReference>
<dbReference type="InterPro" id="IPR005183">
    <property type="entry name" value="DUF305_CopM-like"/>
</dbReference>
<accession>A0A3A9ZY65</accession>
<dbReference type="RefSeq" id="WP_120781915.1">
    <property type="nucleotide sequence ID" value="NZ_JBHLUP010000002.1"/>
</dbReference>
<dbReference type="Proteomes" id="UP000279968">
    <property type="component" value="Unassembled WGS sequence"/>
</dbReference>
<evidence type="ECO:0000259" key="2">
    <source>
        <dbReference type="Pfam" id="PF03713"/>
    </source>
</evidence>
<dbReference type="PANTHER" id="PTHR36933:SF1">
    <property type="entry name" value="SLL0788 PROTEIN"/>
    <property type="match status" value="1"/>
</dbReference>
<protein>
    <submittedName>
        <fullName evidence="3">DUF305 domain-containing protein</fullName>
    </submittedName>
</protein>
<comment type="caution">
    <text evidence="3">The sequence shown here is derived from an EMBL/GenBank/DDBJ whole genome shotgun (WGS) entry which is preliminary data.</text>
</comment>
<evidence type="ECO:0000313" key="3">
    <source>
        <dbReference type="EMBL" id="RKN53004.1"/>
    </source>
</evidence>
<reference evidence="3 4" key="1">
    <citation type="journal article" date="2015" name="Int. J. Syst. Evol. Microbiol.">
        <title>Micromonospora costi sp. nov., isolated from a leaf of Costus speciosus.</title>
        <authorList>
            <person name="Thawai C."/>
        </authorList>
    </citation>
    <scope>NUCLEOTIDE SEQUENCE [LARGE SCALE GENOMIC DNA]</scope>
    <source>
        <strain evidence="3 4">CS1-12</strain>
    </source>
</reference>
<proteinExistence type="predicted"/>
<evidence type="ECO:0000256" key="1">
    <source>
        <dbReference type="SAM" id="SignalP"/>
    </source>
</evidence>
<organism evidence="3 4">
    <name type="scientific">Micromonospora costi</name>
    <dbReference type="NCBI Taxonomy" id="1530042"/>
    <lineage>
        <taxon>Bacteria</taxon>
        <taxon>Bacillati</taxon>
        <taxon>Actinomycetota</taxon>
        <taxon>Actinomycetes</taxon>
        <taxon>Micromonosporales</taxon>
        <taxon>Micromonosporaceae</taxon>
        <taxon>Micromonospora</taxon>
    </lineage>
</organism>
<sequence length="223" mass="23168">MKRTNLRRAALGGAALSALLVTAACSGSDMAGMDRSNGGPTASSSASAAATFNNADVMFAQMMTPHHRQAVAMADLAAARAGDPELKDLAAKIKVAQDPEITTMTGWLTAWGRPTAAPTHHSMPGMSPAPAQDMHGMGSPTPGGSGMPGMMSDQEMAELGAARGAQFDKRFAQMMIAHHNGAIDMAKTERERGSNPAAKALAAKIASDQEAEVKTLQRILDRL</sequence>
<feature type="chain" id="PRO_5017473376" evidence="1">
    <location>
        <begin position="24"/>
        <end position="223"/>
    </location>
</feature>
<dbReference type="PROSITE" id="PS51257">
    <property type="entry name" value="PROKAR_LIPOPROTEIN"/>
    <property type="match status" value="1"/>
</dbReference>
<keyword evidence="4" id="KW-1185">Reference proteome</keyword>
<evidence type="ECO:0000313" key="4">
    <source>
        <dbReference type="Proteomes" id="UP000279968"/>
    </source>
</evidence>
<keyword evidence="1" id="KW-0732">Signal</keyword>
<dbReference type="Pfam" id="PF03713">
    <property type="entry name" value="DUF305"/>
    <property type="match status" value="1"/>
</dbReference>
<feature type="domain" description="DUF305" evidence="2">
    <location>
        <begin position="56"/>
        <end position="220"/>
    </location>
</feature>
<dbReference type="InterPro" id="IPR012347">
    <property type="entry name" value="Ferritin-like"/>
</dbReference>
<name>A0A3A9ZY65_9ACTN</name>
<dbReference type="OrthoDB" id="26872at2"/>
<feature type="signal peptide" evidence="1">
    <location>
        <begin position="1"/>
        <end position="23"/>
    </location>
</feature>
<dbReference type="EMBL" id="RBAN01000004">
    <property type="protein sequence ID" value="RKN53004.1"/>
    <property type="molecule type" value="Genomic_DNA"/>
</dbReference>
<dbReference type="Gene3D" id="1.20.1260.10">
    <property type="match status" value="1"/>
</dbReference>